<protein>
    <submittedName>
        <fullName evidence="1">Uncharacterized protein</fullName>
    </submittedName>
</protein>
<gene>
    <name evidence="1" type="ORF">MATL_G00068240</name>
</gene>
<dbReference type="AlphaFoldDB" id="A0A9D3QDS7"/>
<keyword evidence="2" id="KW-1185">Reference proteome</keyword>
<evidence type="ECO:0000313" key="1">
    <source>
        <dbReference type="EMBL" id="KAG7481551.1"/>
    </source>
</evidence>
<accession>A0A9D3QDS7</accession>
<proteinExistence type="predicted"/>
<reference evidence="1" key="1">
    <citation type="submission" date="2021-01" db="EMBL/GenBank/DDBJ databases">
        <authorList>
            <person name="Zahm M."/>
            <person name="Roques C."/>
            <person name="Cabau C."/>
            <person name="Klopp C."/>
            <person name="Donnadieu C."/>
            <person name="Jouanno E."/>
            <person name="Lampietro C."/>
            <person name="Louis A."/>
            <person name="Herpin A."/>
            <person name="Echchiki A."/>
            <person name="Berthelot C."/>
            <person name="Parey E."/>
            <person name="Roest-Crollius H."/>
            <person name="Braasch I."/>
            <person name="Postlethwait J."/>
            <person name="Bobe J."/>
            <person name="Montfort J."/>
            <person name="Bouchez O."/>
            <person name="Begum T."/>
            <person name="Mejri S."/>
            <person name="Adams A."/>
            <person name="Chen W.-J."/>
            <person name="Guiguen Y."/>
        </authorList>
    </citation>
    <scope>NUCLEOTIDE SEQUENCE</scope>
    <source>
        <strain evidence="1">YG-15Mar2019-1</strain>
        <tissue evidence="1">Brain</tissue>
    </source>
</reference>
<organism evidence="1 2">
    <name type="scientific">Megalops atlanticus</name>
    <name type="common">Tarpon</name>
    <name type="synonym">Clupea gigantea</name>
    <dbReference type="NCBI Taxonomy" id="7932"/>
    <lineage>
        <taxon>Eukaryota</taxon>
        <taxon>Metazoa</taxon>
        <taxon>Chordata</taxon>
        <taxon>Craniata</taxon>
        <taxon>Vertebrata</taxon>
        <taxon>Euteleostomi</taxon>
        <taxon>Actinopterygii</taxon>
        <taxon>Neopterygii</taxon>
        <taxon>Teleostei</taxon>
        <taxon>Elopiformes</taxon>
        <taxon>Megalopidae</taxon>
        <taxon>Megalops</taxon>
    </lineage>
</organism>
<dbReference type="EMBL" id="JAFDVH010000004">
    <property type="protein sequence ID" value="KAG7481551.1"/>
    <property type="molecule type" value="Genomic_DNA"/>
</dbReference>
<evidence type="ECO:0000313" key="2">
    <source>
        <dbReference type="Proteomes" id="UP001046870"/>
    </source>
</evidence>
<name>A0A9D3QDS7_MEGAT</name>
<comment type="caution">
    <text evidence="1">The sequence shown here is derived from an EMBL/GenBank/DDBJ whole genome shotgun (WGS) entry which is preliminary data.</text>
</comment>
<sequence length="98" mass="11334">MSGLCKEPQQIDPTANHAGEIHYVREICRMISEGPWAEITCDTYEYALHNVFGFPFDFTESATFHPGCLHRKATRTWLQRIPHHLVNHQGWRLQLGTS</sequence>
<dbReference type="Proteomes" id="UP001046870">
    <property type="component" value="Chromosome 4"/>
</dbReference>